<dbReference type="InterPro" id="IPR036318">
    <property type="entry name" value="FAD-bd_PCMH-like_sf"/>
</dbReference>
<keyword evidence="5" id="KW-0274">FAD</keyword>
<keyword evidence="7" id="KW-0560">Oxidoreductase</keyword>
<keyword evidence="3" id="KW-0285">Flavoprotein</keyword>
<dbReference type="Gene3D" id="3.40.462.10">
    <property type="entry name" value="FAD-linked oxidases, C-terminal domain"/>
    <property type="match status" value="1"/>
</dbReference>
<dbReference type="GO" id="GO:0016020">
    <property type="term" value="C:membrane"/>
    <property type="evidence" value="ECO:0007669"/>
    <property type="project" value="UniProtKB-SubCell"/>
</dbReference>
<dbReference type="InterPro" id="IPR040165">
    <property type="entry name" value="Diminuto-like"/>
</dbReference>
<dbReference type="SUPFAM" id="SSF56176">
    <property type="entry name" value="FAD-binding/transporter-associated domain-like"/>
    <property type="match status" value="1"/>
</dbReference>
<gene>
    <name evidence="10" type="ORF">FHU39_000765</name>
</gene>
<evidence type="ECO:0000256" key="8">
    <source>
        <dbReference type="ARBA" id="ARBA00023136"/>
    </source>
</evidence>
<reference evidence="10 11" key="1">
    <citation type="submission" date="2020-08" db="EMBL/GenBank/DDBJ databases">
        <title>Sequencing the genomes of 1000 actinobacteria strains.</title>
        <authorList>
            <person name="Klenk H.-P."/>
        </authorList>
    </citation>
    <scope>NUCLEOTIDE SEQUENCE [LARGE SCALE GENOMIC DNA]</scope>
    <source>
        <strain evidence="10 11">DSM 105369</strain>
    </source>
</reference>
<comment type="subcellular location">
    <subcellularLocation>
        <location evidence="1">Membrane</location>
        <topology evidence="1">Single-pass membrane protein</topology>
    </subcellularLocation>
</comment>
<evidence type="ECO:0000313" key="11">
    <source>
        <dbReference type="Proteomes" id="UP000559182"/>
    </source>
</evidence>
<accession>A0A839N7R0</accession>
<keyword evidence="6" id="KW-1133">Transmembrane helix</keyword>
<evidence type="ECO:0000256" key="6">
    <source>
        <dbReference type="ARBA" id="ARBA00022989"/>
    </source>
</evidence>
<dbReference type="PANTHER" id="PTHR10801">
    <property type="entry name" value="24-DEHYDROCHOLESTEROL REDUCTASE"/>
    <property type="match status" value="1"/>
</dbReference>
<sequence length="465" mass="53516">MARAHGEIVGWDRHRAAVDDLQRQLAAMPPGAPVRLAKRTSNLFRPREANPVPGLDVSRLHGVIEVDPRAGTADVQGMTTYEDLVDATLRYGLMPYVVPQLRTITLGGAVTGLGIESSSFRNGLPHESLIEMDVLTGAGEIVTARDDNEHAELFRTFPNSYGSLGYSVRLKIKLERVAPYVHLRHVRFGTLRELIDTLRQVLQERSHAGEDVDFVDGVVFSRDESYLVLGSWSSTAPYTSDYTGQEIYYRSIRQRTEDYLTTLDYIWRWDTDWFWCNRAFGLQRPAIRRLVPRRYLRSDVYGKVIRWENKHGYFAALDAKRGKLPRERVVQDVEISVDRTEEFLDWFLDNVPIEPIWLCPLAVRDHDHGDQPWPLYPLKRGENYVNVGFWSTVEIIPGRQDGDVNKDIERVVHELDGHKSLYSDAYYDEETFWSLYGGETLAKVKQKYDPDGRLPDLYTKAVKRR</sequence>
<dbReference type="InterPro" id="IPR006094">
    <property type="entry name" value="Oxid_FAD_bind_N"/>
</dbReference>
<feature type="domain" description="FAD-binding PCMH-type" evidence="9">
    <location>
        <begin position="4"/>
        <end position="177"/>
    </location>
</feature>
<evidence type="ECO:0000313" key="10">
    <source>
        <dbReference type="EMBL" id="MBB2890781.1"/>
    </source>
</evidence>
<dbReference type="Gene3D" id="3.30.465.10">
    <property type="match status" value="1"/>
</dbReference>
<keyword evidence="8" id="KW-0472">Membrane</keyword>
<dbReference type="SUPFAM" id="SSF55103">
    <property type="entry name" value="FAD-linked oxidases, C-terminal domain"/>
    <property type="match status" value="1"/>
</dbReference>
<dbReference type="GO" id="GO:0071949">
    <property type="term" value="F:FAD binding"/>
    <property type="evidence" value="ECO:0007669"/>
    <property type="project" value="InterPro"/>
</dbReference>
<dbReference type="InterPro" id="IPR016170">
    <property type="entry name" value="Cytok_DH_C_sf"/>
</dbReference>
<dbReference type="InterPro" id="IPR016166">
    <property type="entry name" value="FAD-bd_PCMH"/>
</dbReference>
<dbReference type="GO" id="GO:0050614">
    <property type="term" value="F:Delta24-sterol reductase activity"/>
    <property type="evidence" value="ECO:0007669"/>
    <property type="project" value="UniProtKB-EC"/>
</dbReference>
<proteinExistence type="predicted"/>
<evidence type="ECO:0000256" key="7">
    <source>
        <dbReference type="ARBA" id="ARBA00023002"/>
    </source>
</evidence>
<evidence type="ECO:0000256" key="3">
    <source>
        <dbReference type="ARBA" id="ARBA00022630"/>
    </source>
</evidence>
<dbReference type="AlphaFoldDB" id="A0A839N7R0"/>
<dbReference type="InterPro" id="IPR016169">
    <property type="entry name" value="FAD-bd_PCMH_sub2"/>
</dbReference>
<dbReference type="EMBL" id="JACHVQ010000001">
    <property type="protein sequence ID" value="MBB2890781.1"/>
    <property type="molecule type" value="Genomic_DNA"/>
</dbReference>
<evidence type="ECO:0000256" key="1">
    <source>
        <dbReference type="ARBA" id="ARBA00004167"/>
    </source>
</evidence>
<dbReference type="EC" id="1.3.1.72" evidence="2"/>
<protein>
    <recommendedName>
        <fullName evidence="2">Delta(24)-sterol reductase</fullName>
        <ecNumber evidence="2">1.3.1.72</ecNumber>
    </recommendedName>
</protein>
<dbReference type="Proteomes" id="UP000559182">
    <property type="component" value="Unassembled WGS sequence"/>
</dbReference>
<name>A0A839N7R0_9MICO</name>
<keyword evidence="4" id="KW-0812">Transmembrane</keyword>
<evidence type="ECO:0000256" key="4">
    <source>
        <dbReference type="ARBA" id="ARBA00022692"/>
    </source>
</evidence>
<dbReference type="PROSITE" id="PS51387">
    <property type="entry name" value="FAD_PCMH"/>
    <property type="match status" value="1"/>
</dbReference>
<dbReference type="Pfam" id="PF01565">
    <property type="entry name" value="FAD_binding_4"/>
    <property type="match status" value="1"/>
</dbReference>
<dbReference type="InterPro" id="IPR016164">
    <property type="entry name" value="FAD-linked_Oxase-like_C"/>
</dbReference>
<dbReference type="PANTHER" id="PTHR10801:SF0">
    <property type="entry name" value="DELTA(24)-STEROL REDUCTASE"/>
    <property type="match status" value="1"/>
</dbReference>
<comment type="caution">
    <text evidence="10">The sequence shown here is derived from an EMBL/GenBank/DDBJ whole genome shotgun (WGS) entry which is preliminary data.</text>
</comment>
<organism evidence="10 11">
    <name type="scientific">Flexivirga oryzae</name>
    <dbReference type="NCBI Taxonomy" id="1794944"/>
    <lineage>
        <taxon>Bacteria</taxon>
        <taxon>Bacillati</taxon>
        <taxon>Actinomycetota</taxon>
        <taxon>Actinomycetes</taxon>
        <taxon>Micrococcales</taxon>
        <taxon>Dermacoccaceae</taxon>
        <taxon>Flexivirga</taxon>
    </lineage>
</organism>
<evidence type="ECO:0000256" key="2">
    <source>
        <dbReference type="ARBA" id="ARBA00012405"/>
    </source>
</evidence>
<dbReference type="RefSeq" id="WP_343065729.1">
    <property type="nucleotide sequence ID" value="NZ_JACHVQ010000001.1"/>
</dbReference>
<evidence type="ECO:0000256" key="5">
    <source>
        <dbReference type="ARBA" id="ARBA00022827"/>
    </source>
</evidence>
<keyword evidence="11" id="KW-1185">Reference proteome</keyword>
<evidence type="ECO:0000259" key="9">
    <source>
        <dbReference type="PROSITE" id="PS51387"/>
    </source>
</evidence>